<protein>
    <submittedName>
        <fullName evidence="4">Uncharacterized protein</fullName>
    </submittedName>
</protein>
<dbReference type="PANTHER" id="PTHR24320:SF236">
    <property type="entry name" value="SHORT-CHAIN DEHYDROGENASE-RELATED"/>
    <property type="match status" value="1"/>
</dbReference>
<dbReference type="Pfam" id="PF00106">
    <property type="entry name" value="adh_short"/>
    <property type="match status" value="1"/>
</dbReference>
<organism evidence="4 5">
    <name type="scientific">Candida tropicalis (strain ATCC MYA-3404 / T1)</name>
    <name type="common">Yeast</name>
    <dbReference type="NCBI Taxonomy" id="294747"/>
    <lineage>
        <taxon>Eukaryota</taxon>
        <taxon>Fungi</taxon>
        <taxon>Dikarya</taxon>
        <taxon>Ascomycota</taxon>
        <taxon>Saccharomycotina</taxon>
        <taxon>Pichiomycetes</taxon>
        <taxon>Debaryomycetaceae</taxon>
        <taxon>Candida/Lodderomyces clade</taxon>
        <taxon>Candida</taxon>
    </lineage>
</organism>
<evidence type="ECO:0000313" key="4">
    <source>
        <dbReference type="EMBL" id="EER35512.1"/>
    </source>
</evidence>
<dbReference type="Proteomes" id="UP000002037">
    <property type="component" value="Unassembled WGS sequence"/>
</dbReference>
<dbReference type="PRINTS" id="PR00081">
    <property type="entry name" value="GDHRDH"/>
</dbReference>
<name>C5M2G2_CANTT</name>
<dbReference type="SUPFAM" id="SSF51735">
    <property type="entry name" value="NAD(P)-binding Rossmann-fold domains"/>
    <property type="match status" value="1"/>
</dbReference>
<evidence type="ECO:0000256" key="3">
    <source>
        <dbReference type="ARBA" id="ARBA00023002"/>
    </source>
</evidence>
<reference evidence="4 5" key="1">
    <citation type="journal article" date="2009" name="Nature">
        <title>Evolution of pathogenicity and sexual reproduction in eight Candida genomes.</title>
        <authorList>
            <person name="Butler G."/>
            <person name="Rasmussen M.D."/>
            <person name="Lin M.F."/>
            <person name="Santos M.A."/>
            <person name="Sakthikumar S."/>
            <person name="Munro C.A."/>
            <person name="Rheinbay E."/>
            <person name="Grabherr M."/>
            <person name="Forche A."/>
            <person name="Reedy J.L."/>
            <person name="Agrafioti I."/>
            <person name="Arnaud M.B."/>
            <person name="Bates S."/>
            <person name="Brown A.J."/>
            <person name="Brunke S."/>
            <person name="Costanzo M.C."/>
            <person name="Fitzpatrick D.A."/>
            <person name="de Groot P.W."/>
            <person name="Harris D."/>
            <person name="Hoyer L.L."/>
            <person name="Hube B."/>
            <person name="Klis F.M."/>
            <person name="Kodira C."/>
            <person name="Lennard N."/>
            <person name="Logue M.E."/>
            <person name="Martin R."/>
            <person name="Neiman A.M."/>
            <person name="Nikolaou E."/>
            <person name="Quail M.A."/>
            <person name="Quinn J."/>
            <person name="Santos M.C."/>
            <person name="Schmitzberger F.F."/>
            <person name="Sherlock G."/>
            <person name="Shah P."/>
            <person name="Silverstein K.A."/>
            <person name="Skrzypek M.S."/>
            <person name="Soll D."/>
            <person name="Staggs R."/>
            <person name="Stansfield I."/>
            <person name="Stumpf M.P."/>
            <person name="Sudbery P.E."/>
            <person name="Srikantha T."/>
            <person name="Zeng Q."/>
            <person name="Berman J."/>
            <person name="Berriman M."/>
            <person name="Heitman J."/>
            <person name="Gow N.A."/>
            <person name="Lorenz M.C."/>
            <person name="Birren B.W."/>
            <person name="Kellis M."/>
            <person name="Cuomo C.A."/>
        </authorList>
    </citation>
    <scope>NUCLEOTIDE SEQUENCE [LARGE SCALE GENOMIC DNA]</scope>
    <source>
        <strain evidence="5">ATCC MYA-3404 / T1</strain>
    </source>
</reference>
<sequence length="334" mass="38217">MSQPIFPRLSFHEWYQVLYGFWPYKPEFTEKNIPESYLKDKVVIITGGNSGIGYETAKLLAGNTDARIYIWARNENKSIDAINKIKLEIAEKYSKTTDNLKFIQVDLSDLNSIKPAVDKFLTLEDRLDIIFHNAGVMECPESMKTKQGYQMELGTNCLGPQLLQNLLDPVFLKTARTNPDNLSRIVWLSSSAHMFSPLGGMHLSDPEFKSTDVTLKTKYCQSKTINLIQARQWNINHPYSKAISISICPGYLKTGIQRHIGGFRKFGYDLLFHDQKFGAYTLLFAGLSPDVTIRNKGDHIISFGRFGLIRSDLKDDDYGKKIMNYIDEQIKQYK</sequence>
<dbReference type="GeneID" id="8296219"/>
<accession>C5M2G2</accession>
<keyword evidence="2" id="KW-0521">NADP</keyword>
<dbReference type="STRING" id="294747.C5M2G2"/>
<comment type="similarity">
    <text evidence="1">Belongs to the short-chain dehydrogenases/reductases (SDR) family.</text>
</comment>
<dbReference type="InterPro" id="IPR036291">
    <property type="entry name" value="NAD(P)-bd_dom_sf"/>
</dbReference>
<dbReference type="Gene3D" id="3.40.50.720">
    <property type="entry name" value="NAD(P)-binding Rossmann-like Domain"/>
    <property type="match status" value="1"/>
</dbReference>
<proteinExistence type="inferred from homology"/>
<dbReference type="eggNOG" id="KOG1208">
    <property type="taxonomic scope" value="Eukaryota"/>
</dbReference>
<dbReference type="EMBL" id="GG692395">
    <property type="protein sequence ID" value="EER35512.1"/>
    <property type="molecule type" value="Genomic_DNA"/>
</dbReference>
<dbReference type="InterPro" id="IPR002347">
    <property type="entry name" value="SDR_fam"/>
</dbReference>
<dbReference type="GO" id="GO:0016491">
    <property type="term" value="F:oxidoreductase activity"/>
    <property type="evidence" value="ECO:0007669"/>
    <property type="project" value="UniProtKB-KW"/>
</dbReference>
<dbReference type="KEGG" id="ctp:CTRG_00251"/>
<evidence type="ECO:0000313" key="5">
    <source>
        <dbReference type="Proteomes" id="UP000002037"/>
    </source>
</evidence>
<dbReference type="PANTHER" id="PTHR24320">
    <property type="entry name" value="RETINOL DEHYDROGENASE"/>
    <property type="match status" value="1"/>
</dbReference>
<dbReference type="RefSeq" id="XP_002545470.1">
    <property type="nucleotide sequence ID" value="XM_002545424.1"/>
</dbReference>
<gene>
    <name evidence="4" type="ORF">CTRG_00251</name>
</gene>
<dbReference type="OrthoDB" id="191139at2759"/>
<keyword evidence="3" id="KW-0560">Oxidoreductase</keyword>
<dbReference type="AlphaFoldDB" id="C5M2G2"/>
<dbReference type="HOGENOM" id="CLU_010194_44_6_1"/>
<keyword evidence="5" id="KW-1185">Reference proteome</keyword>
<dbReference type="VEuPathDB" id="FungiDB:CTRG_00251"/>
<evidence type="ECO:0000256" key="1">
    <source>
        <dbReference type="ARBA" id="ARBA00006484"/>
    </source>
</evidence>
<evidence type="ECO:0000256" key="2">
    <source>
        <dbReference type="ARBA" id="ARBA00022857"/>
    </source>
</evidence>